<dbReference type="EMBL" id="CP040710">
    <property type="protein sequence ID" value="QCX02259.1"/>
    <property type="molecule type" value="Genomic_DNA"/>
</dbReference>
<keyword evidence="1" id="KW-0732">Signal</keyword>
<proteinExistence type="predicted"/>
<evidence type="ECO:0000313" key="2">
    <source>
        <dbReference type="EMBL" id="QCX02259.1"/>
    </source>
</evidence>
<gene>
    <name evidence="2" type="ORF">FGM00_02790</name>
</gene>
<name>A0A5B7SYH9_9FLAO</name>
<dbReference type="Proteomes" id="UP000310017">
    <property type="component" value="Chromosome"/>
</dbReference>
<feature type="chain" id="PRO_5022937982" evidence="1">
    <location>
        <begin position="23"/>
        <end position="174"/>
    </location>
</feature>
<feature type="signal peptide" evidence="1">
    <location>
        <begin position="1"/>
        <end position="22"/>
    </location>
</feature>
<sequence>MKGKFYFIALLLIAGLSSSCEKDDSEYQNDFEDSRKAWLDFKESTNNSYKYIVVGGSWVGFSWETTLTVSNGKLIGRHFKYTVTEGLAENVTEEELEWTENEAEIGTHEFVGADALTLDEIYDKAQREWLKKRENAKIYFETKNNGMISTCGYVENGCADDCFIGVTINSIEKL</sequence>
<organism evidence="2 3">
    <name type="scientific">Aggregatimonas sangjinii</name>
    <dbReference type="NCBI Taxonomy" id="2583587"/>
    <lineage>
        <taxon>Bacteria</taxon>
        <taxon>Pseudomonadati</taxon>
        <taxon>Bacteroidota</taxon>
        <taxon>Flavobacteriia</taxon>
        <taxon>Flavobacteriales</taxon>
        <taxon>Flavobacteriaceae</taxon>
        <taxon>Aggregatimonas</taxon>
    </lineage>
</organism>
<dbReference type="AlphaFoldDB" id="A0A5B7SYH9"/>
<dbReference type="KEGG" id="asag:FGM00_02790"/>
<dbReference type="PROSITE" id="PS51257">
    <property type="entry name" value="PROKAR_LIPOPROTEIN"/>
    <property type="match status" value="1"/>
</dbReference>
<protein>
    <submittedName>
        <fullName evidence="2">Uncharacterized protein</fullName>
    </submittedName>
</protein>
<evidence type="ECO:0000313" key="3">
    <source>
        <dbReference type="Proteomes" id="UP000310017"/>
    </source>
</evidence>
<keyword evidence="3" id="KW-1185">Reference proteome</keyword>
<evidence type="ECO:0000256" key="1">
    <source>
        <dbReference type="SAM" id="SignalP"/>
    </source>
</evidence>
<accession>A0A5B7SYH9</accession>
<dbReference type="OrthoDB" id="666398at2"/>
<reference evidence="2 3" key="1">
    <citation type="submission" date="2019-05" db="EMBL/GenBank/DDBJ databases">
        <title>Genome sequencing of F202Z8.</title>
        <authorList>
            <person name="Kwon Y.M."/>
        </authorList>
    </citation>
    <scope>NUCLEOTIDE SEQUENCE [LARGE SCALE GENOMIC DNA]</scope>
    <source>
        <strain evidence="2 3">F202Z8</strain>
    </source>
</reference>